<evidence type="ECO:0000256" key="10">
    <source>
        <dbReference type="SAM" id="SignalP"/>
    </source>
</evidence>
<comment type="caution">
    <text evidence="11">The sequence shown here is derived from an EMBL/GenBank/DDBJ whole genome shotgun (WGS) entry which is preliminary data.</text>
</comment>
<keyword evidence="4" id="KW-1134">Transmembrane beta strand</keyword>
<keyword evidence="5" id="KW-0812">Transmembrane</keyword>
<dbReference type="Gene3D" id="1.20.1600.10">
    <property type="entry name" value="Outer membrane efflux proteins (OEP)"/>
    <property type="match status" value="1"/>
</dbReference>
<dbReference type="InterPro" id="IPR051906">
    <property type="entry name" value="TolC-like"/>
</dbReference>
<evidence type="ECO:0000256" key="7">
    <source>
        <dbReference type="ARBA" id="ARBA00023237"/>
    </source>
</evidence>
<evidence type="ECO:0000256" key="3">
    <source>
        <dbReference type="ARBA" id="ARBA00022448"/>
    </source>
</evidence>
<dbReference type="EMBL" id="PXYI01000017">
    <property type="protein sequence ID" value="PSJ36237.1"/>
    <property type="molecule type" value="Genomic_DNA"/>
</dbReference>
<keyword evidence="8" id="KW-0175">Coiled coil</keyword>
<dbReference type="InterPro" id="IPR010130">
    <property type="entry name" value="T1SS_OMP_TolC"/>
</dbReference>
<dbReference type="NCBIfam" id="TIGR01844">
    <property type="entry name" value="type_I_sec_TolC"/>
    <property type="match status" value="1"/>
</dbReference>
<evidence type="ECO:0000256" key="5">
    <source>
        <dbReference type="ARBA" id="ARBA00022692"/>
    </source>
</evidence>
<name>A0A2P7QE34_9SPHN</name>
<evidence type="ECO:0008006" key="13">
    <source>
        <dbReference type="Google" id="ProtNLM"/>
    </source>
</evidence>
<sequence length="490" mass="51870">MRVGFLAAAGAAALIVGGSAGAETLRDALVQTYQTNPTIMGQRAQLRSLDEGVALARSQNRPQLSGTAGINQNLLRTGGGEGRNLSAGVDVSYPLFTGGRIRNQIRAADERVLAGRAALRATEGDVFTETVAAYMDVIRDRSIVTLNRNQVRVLETNLQATRDRFEVGDLTRTDVAQSEARLALARSNLATAEGRLEGSEENYRRVIGELPDELDPPPPLPALPTTPDQAVDISLANNSDLVSIAAQVRAAQRDVAIARAGRLPSVSAIGSQSYTNYLGTADDQFGGVGNRNSIGNTGVGVQARIPIYQGGAVGAQVRQAQALQSQLLERGVEIERSVVANTRAAFASYQAAQEAVESNQVAVNANTLALEGTRAEQTVGTRNVLDVLNAEQELLNSQVAVVTARRDAYVAGFQLLNAMGRAEADDLNLDGGALYDPLVNYERVSRRGSDWKDDPDPQPVSTRTVAPPPVGPVGPVDTGRQNTPVTGTTE</sequence>
<feature type="coiled-coil region" evidence="8">
    <location>
        <begin position="175"/>
        <end position="202"/>
    </location>
</feature>
<comment type="subcellular location">
    <subcellularLocation>
        <location evidence="1">Cell outer membrane</location>
    </subcellularLocation>
</comment>
<comment type="similarity">
    <text evidence="2">Belongs to the outer membrane factor (OMF) (TC 1.B.17) family.</text>
</comment>
<reference evidence="11 12" key="1">
    <citation type="submission" date="2018-03" db="EMBL/GenBank/DDBJ databases">
        <title>The draft genome of Sphingosinicella sp. GL-C-18.</title>
        <authorList>
            <person name="Liu L."/>
            <person name="Li L."/>
            <person name="Liang L."/>
            <person name="Zhang X."/>
            <person name="Wang T."/>
        </authorList>
    </citation>
    <scope>NUCLEOTIDE SEQUENCE [LARGE SCALE GENOMIC DNA]</scope>
    <source>
        <strain evidence="11 12">GL-C-18</strain>
    </source>
</reference>
<evidence type="ECO:0000313" key="12">
    <source>
        <dbReference type="Proteomes" id="UP000241167"/>
    </source>
</evidence>
<dbReference type="Pfam" id="PF02321">
    <property type="entry name" value="OEP"/>
    <property type="match status" value="2"/>
</dbReference>
<evidence type="ECO:0000256" key="2">
    <source>
        <dbReference type="ARBA" id="ARBA00007613"/>
    </source>
</evidence>
<gene>
    <name evidence="11" type="ORF">C7I55_27325</name>
</gene>
<evidence type="ECO:0000313" key="11">
    <source>
        <dbReference type="EMBL" id="PSJ36237.1"/>
    </source>
</evidence>
<accession>A0A2P7QE34</accession>
<dbReference type="GO" id="GO:0009279">
    <property type="term" value="C:cell outer membrane"/>
    <property type="evidence" value="ECO:0007669"/>
    <property type="project" value="UniProtKB-SubCell"/>
</dbReference>
<dbReference type="GO" id="GO:1990281">
    <property type="term" value="C:efflux pump complex"/>
    <property type="evidence" value="ECO:0007669"/>
    <property type="project" value="TreeGrafter"/>
</dbReference>
<evidence type="ECO:0000256" key="8">
    <source>
        <dbReference type="SAM" id="Coils"/>
    </source>
</evidence>
<feature type="compositionally biased region" description="Basic and acidic residues" evidence="9">
    <location>
        <begin position="446"/>
        <end position="455"/>
    </location>
</feature>
<feature type="region of interest" description="Disordered" evidence="9">
    <location>
        <begin position="446"/>
        <end position="490"/>
    </location>
</feature>
<dbReference type="OrthoDB" id="9789368at2"/>
<keyword evidence="10" id="KW-0732">Signal</keyword>
<organism evidence="11 12">
    <name type="scientific">Allosphingosinicella deserti</name>
    <dbReference type="NCBI Taxonomy" id="2116704"/>
    <lineage>
        <taxon>Bacteria</taxon>
        <taxon>Pseudomonadati</taxon>
        <taxon>Pseudomonadota</taxon>
        <taxon>Alphaproteobacteria</taxon>
        <taxon>Sphingomonadales</taxon>
        <taxon>Sphingomonadaceae</taxon>
        <taxon>Allosphingosinicella</taxon>
    </lineage>
</organism>
<dbReference type="Proteomes" id="UP000241167">
    <property type="component" value="Unassembled WGS sequence"/>
</dbReference>
<dbReference type="GO" id="GO:0015288">
    <property type="term" value="F:porin activity"/>
    <property type="evidence" value="ECO:0007669"/>
    <property type="project" value="TreeGrafter"/>
</dbReference>
<keyword evidence="3" id="KW-0813">Transport</keyword>
<keyword evidence="6" id="KW-0472">Membrane</keyword>
<dbReference type="PANTHER" id="PTHR30026">
    <property type="entry name" value="OUTER MEMBRANE PROTEIN TOLC"/>
    <property type="match status" value="1"/>
</dbReference>
<feature type="compositionally biased region" description="Polar residues" evidence="9">
    <location>
        <begin position="479"/>
        <end position="490"/>
    </location>
</feature>
<evidence type="ECO:0000256" key="6">
    <source>
        <dbReference type="ARBA" id="ARBA00023136"/>
    </source>
</evidence>
<proteinExistence type="inferred from homology"/>
<evidence type="ECO:0000256" key="4">
    <source>
        <dbReference type="ARBA" id="ARBA00022452"/>
    </source>
</evidence>
<dbReference type="RefSeq" id="WP_106516231.1">
    <property type="nucleotide sequence ID" value="NZ_PXYI01000017.1"/>
</dbReference>
<evidence type="ECO:0000256" key="1">
    <source>
        <dbReference type="ARBA" id="ARBA00004442"/>
    </source>
</evidence>
<feature type="signal peptide" evidence="10">
    <location>
        <begin position="1"/>
        <end position="22"/>
    </location>
</feature>
<dbReference type="GO" id="GO:0015562">
    <property type="term" value="F:efflux transmembrane transporter activity"/>
    <property type="evidence" value="ECO:0007669"/>
    <property type="project" value="InterPro"/>
</dbReference>
<protein>
    <recommendedName>
        <fullName evidence="13">Type I secretion protein TolC</fullName>
    </recommendedName>
</protein>
<keyword evidence="7" id="KW-0998">Cell outer membrane</keyword>
<evidence type="ECO:0000256" key="9">
    <source>
        <dbReference type="SAM" id="MobiDB-lite"/>
    </source>
</evidence>
<dbReference type="PANTHER" id="PTHR30026:SF22">
    <property type="entry name" value="OUTER MEMBRANE EFFLUX PROTEIN"/>
    <property type="match status" value="1"/>
</dbReference>
<feature type="chain" id="PRO_5015132618" description="Type I secretion protein TolC" evidence="10">
    <location>
        <begin position="23"/>
        <end position="490"/>
    </location>
</feature>
<dbReference type="AlphaFoldDB" id="A0A2P7QE34"/>
<dbReference type="SUPFAM" id="SSF56954">
    <property type="entry name" value="Outer membrane efflux proteins (OEP)"/>
    <property type="match status" value="1"/>
</dbReference>
<dbReference type="InterPro" id="IPR003423">
    <property type="entry name" value="OMP_efflux"/>
</dbReference>
<keyword evidence="12" id="KW-1185">Reference proteome</keyword>